<proteinExistence type="predicted"/>
<dbReference type="Gene3D" id="3.40.50.300">
    <property type="entry name" value="P-loop containing nucleotide triphosphate hydrolases"/>
    <property type="match status" value="1"/>
</dbReference>
<dbReference type="AlphaFoldDB" id="A0A2T0SNV7"/>
<dbReference type="Proteomes" id="UP000239494">
    <property type="component" value="Unassembled WGS sequence"/>
</dbReference>
<comment type="caution">
    <text evidence="1">The sequence shown here is derived from an EMBL/GenBank/DDBJ whole genome shotgun (WGS) entry which is preliminary data.</text>
</comment>
<evidence type="ECO:0000313" key="2">
    <source>
        <dbReference type="Proteomes" id="UP000239494"/>
    </source>
</evidence>
<name>A0A2T0SNV7_9PSEU</name>
<sequence>MQLDHVVEVLEHIRTKGVPHLGDDDARIAPLLLLADTANLVVGARPRASKVVSALLQGAIDFEPVTERYTDAERKALIIALGASGTPTDKANLTARETAAAGVLGISHSKYRKSQDRRQRFIDVAEAVLALVEKRRRMLVAVPAEAEPFVSRPRLEGRFRELVNARKPVIAFAGLPSVGKRTLARRLTEKYRAAGSSVVRLIGSSQEALQQSIITELLRLSIQDINYHVPTHSLRELMLSPNNPRFVVIEDAVDTELARFLTQTKTDTTVVLTTTRRLRDVDHVEVGELEPAESAALLSLVLPDITPADAASLAHDLGHHPLALLVAAALIAEDQADVSEFRRDLGRTIAGLLDTADGFPSLTGLYRTAIDRLSSDAREVLELLVYLDPSPIPTAFVVQAIANHRGLQDANVAHVRILARSALRTLMDHYLVRIENDQLTVPAVLTRTLVVDSTHDRGAHTAERSRASVLALVRLLREDRPDIPLLDFVQMCGPLVTHIRATLLDPWKSSGSFAEHLYYVGQALHFFLIAAGEKPWRLGVAALQTSESAFSIIFFPIPAEGDDVQNLRLRVQYCDPDLMEFERTVQNWRDHKRMQILMISKTLDISEILGDPVS</sequence>
<protein>
    <submittedName>
        <fullName evidence="1">Uncharacterized protein</fullName>
    </submittedName>
</protein>
<gene>
    <name evidence="1" type="ORF">CLV43_1149</name>
</gene>
<dbReference type="SUPFAM" id="SSF52540">
    <property type="entry name" value="P-loop containing nucleoside triphosphate hydrolases"/>
    <property type="match status" value="1"/>
</dbReference>
<evidence type="ECO:0000313" key="1">
    <source>
        <dbReference type="EMBL" id="PRY35091.1"/>
    </source>
</evidence>
<organism evidence="1 2">
    <name type="scientific">Umezawaea tangerina</name>
    <dbReference type="NCBI Taxonomy" id="84725"/>
    <lineage>
        <taxon>Bacteria</taxon>
        <taxon>Bacillati</taxon>
        <taxon>Actinomycetota</taxon>
        <taxon>Actinomycetes</taxon>
        <taxon>Pseudonocardiales</taxon>
        <taxon>Pseudonocardiaceae</taxon>
        <taxon>Umezawaea</taxon>
    </lineage>
</organism>
<keyword evidence="2" id="KW-1185">Reference proteome</keyword>
<accession>A0A2T0SNV7</accession>
<dbReference type="EMBL" id="PVTF01000014">
    <property type="protein sequence ID" value="PRY35091.1"/>
    <property type="molecule type" value="Genomic_DNA"/>
</dbReference>
<dbReference type="InterPro" id="IPR027417">
    <property type="entry name" value="P-loop_NTPase"/>
</dbReference>
<reference evidence="1 2" key="1">
    <citation type="submission" date="2018-03" db="EMBL/GenBank/DDBJ databases">
        <title>Genomic Encyclopedia of Archaeal and Bacterial Type Strains, Phase II (KMG-II): from individual species to whole genera.</title>
        <authorList>
            <person name="Goeker M."/>
        </authorList>
    </citation>
    <scope>NUCLEOTIDE SEQUENCE [LARGE SCALE GENOMIC DNA]</scope>
    <source>
        <strain evidence="1 2">DSM 44720</strain>
    </source>
</reference>